<dbReference type="InterPro" id="IPR036271">
    <property type="entry name" value="Tet_transcr_reg_TetR-rel_C_sf"/>
</dbReference>
<proteinExistence type="predicted"/>
<dbReference type="EMBL" id="JACQWF010000370">
    <property type="protein sequence ID" value="MBI4596374.1"/>
    <property type="molecule type" value="Genomic_DNA"/>
</dbReference>
<evidence type="ECO:0000313" key="4">
    <source>
        <dbReference type="EMBL" id="MBI4596374.1"/>
    </source>
</evidence>
<evidence type="ECO:0000256" key="2">
    <source>
        <dbReference type="ARBA" id="ARBA00023163"/>
    </source>
</evidence>
<comment type="caution">
    <text evidence="4">The sequence shown here is derived from an EMBL/GenBank/DDBJ whole genome shotgun (WGS) entry which is preliminary data.</text>
</comment>
<evidence type="ECO:0000256" key="1">
    <source>
        <dbReference type="ARBA" id="ARBA00023015"/>
    </source>
</evidence>
<organism evidence="4 5">
    <name type="scientific">Tectimicrobiota bacterium</name>
    <dbReference type="NCBI Taxonomy" id="2528274"/>
    <lineage>
        <taxon>Bacteria</taxon>
        <taxon>Pseudomonadati</taxon>
        <taxon>Nitrospinota/Tectimicrobiota group</taxon>
        <taxon>Candidatus Tectimicrobiota</taxon>
    </lineage>
</organism>
<keyword evidence="2" id="KW-0804">Transcription</keyword>
<gene>
    <name evidence="4" type="ORF">HY730_08375</name>
</gene>
<reference evidence="4" key="1">
    <citation type="submission" date="2020-07" db="EMBL/GenBank/DDBJ databases">
        <title>Huge and variable diversity of episymbiotic CPR bacteria and DPANN archaea in groundwater ecosystems.</title>
        <authorList>
            <person name="He C.Y."/>
            <person name="Keren R."/>
            <person name="Whittaker M."/>
            <person name="Farag I.F."/>
            <person name="Doudna J."/>
            <person name="Cate J.H.D."/>
            <person name="Banfield J.F."/>
        </authorList>
    </citation>
    <scope>NUCLEOTIDE SEQUENCE</scope>
    <source>
        <strain evidence="4">NC_groundwater_1482_Ag_S-0.65um_47_24</strain>
    </source>
</reference>
<feature type="domain" description="Tetracyclin repressor-like C-terminal" evidence="3">
    <location>
        <begin position="4"/>
        <end position="65"/>
    </location>
</feature>
<protein>
    <submittedName>
        <fullName evidence="4">TetR family transcriptional regulator C-terminal domain-containing protein</fullName>
    </submittedName>
</protein>
<dbReference type="AlphaFoldDB" id="A0A933GPA7"/>
<evidence type="ECO:0000259" key="3">
    <source>
        <dbReference type="Pfam" id="PF16925"/>
    </source>
</evidence>
<keyword evidence="1" id="KW-0805">Transcription regulation</keyword>
<sequence>MAANSFFVQWYQLLNSLFEEAKKQGKLRKNADCKALSHLIMSTVEGAILICKASKDSPTLRKTLETLKSVLF</sequence>
<dbReference type="Pfam" id="PF16925">
    <property type="entry name" value="TetR_C_13"/>
    <property type="match status" value="1"/>
</dbReference>
<dbReference type="Gene3D" id="1.10.357.10">
    <property type="entry name" value="Tetracycline Repressor, domain 2"/>
    <property type="match status" value="1"/>
</dbReference>
<accession>A0A933GPA7</accession>
<dbReference type="SUPFAM" id="SSF48498">
    <property type="entry name" value="Tetracyclin repressor-like, C-terminal domain"/>
    <property type="match status" value="1"/>
</dbReference>
<dbReference type="InterPro" id="IPR011075">
    <property type="entry name" value="TetR_C"/>
</dbReference>
<evidence type="ECO:0000313" key="5">
    <source>
        <dbReference type="Proteomes" id="UP000772181"/>
    </source>
</evidence>
<dbReference type="Proteomes" id="UP000772181">
    <property type="component" value="Unassembled WGS sequence"/>
</dbReference>
<name>A0A933GPA7_UNCTE</name>